<feature type="region of interest" description="Disordered" evidence="1">
    <location>
        <begin position="207"/>
        <end position="227"/>
    </location>
</feature>
<feature type="region of interest" description="Disordered" evidence="1">
    <location>
        <begin position="2113"/>
        <end position="2139"/>
    </location>
</feature>
<sequence>MAPVKKQKQQLHQLKQETESDMKEVNNNSAAGCEKIIALPAWTPPTIFKLKSKEDEKHVQKFYAGTSQQQTLVSLVTAKTHDDVWTSATVLKLDNQEEEKHVRSSDAGTSQQQTSISSVSIKKRDDLSSGNAELDIPTTKSRTRNSLPKRLIASQPSVIDSESPNEATNITTDSILKFIKPPPECSYITRSLLKKLKASKLRNVNNDDSEINNKGTPTVTSAKTHSVPEVTKEKTKCTYMCGEKLAKKSRKSKSVGTSSNASADSKDFNFTSLKVMDSTPEMGKLNSKCNRNWKDLTSWRKSQKLQPSDNLDTANDDTFIASQVGNNSMSKTAVCKTTCTRECREKLYDHCGDSLSDSTNKVDSISTSMKSQIEFMYEETDKLQGNLVQSEIVNISITPEPEAKINVSKRKTVKRRSIKVIDKLKSSGTLMVNKNSSVRSVDLSSTSCTESDSTPHVPTEKVKCTRQPKNRVQKDLIKTNQLKRPSILTCKVENNYPPTRIITDSTSETSKSETVMTECLPKPVVSSEKMLMSSNQEEMGKVENTYPATGTITDSTSETSMSEIVMAEYLPKPVVKRRKMRMSSNQEETGKVENMYPATGTITDSISETSKSKIVMFECLPKPVVEYQKMQMSSNQEEMVDTHVVKDSVSTKMPKPNIQMTHECRAAKAQTNSQTPETNDKALSEIVFTPSKHSTNIGIAISPSKSKSTRTRKWIRVQKNLMNSTVEGMEYHPVIKTKGSVCESNKKKYSAELNTKDLDNDECIFTKCKERLSSISDVVKNEDLLHSNLYQPRVLLRDIAYDKELPQKQRDILLKKNTSRDVTATLSTKQWIKCNTSEVFSESCSENDQSLTSSNTDLIVHRHKCPNLQEQQLHTPFLLMNPGPIEPVRGTNSSSTVSDADGLSSLIEYPLKGQKFSDATGLPLEPCSPTKIHNIEKNLTEPIVTDQENNLTEALFKKGDLEFPLDLRVNASITSATNESQFLPCNDNSVKLDTSDFNLTNNSDECNNEKLMPCHSILQVAESIQVRCTDSICNPNRTPVKSEKLNSSNGLSLKVSIPICFTDTNSGQVVKLLKEEKLALVNKSETHSSLKLLEIQGVKKSQEAKEIILGEKCNVPFDLIEDPKSAGADNNYDNIGLTTTLDLINIEDDNRSCFAETLKNCITDISSVPTVAEQPIHQSTPIGKKRPKIVSDEILPKDTITFPCSKDVSLELFKSDTNDRIHQNDFDDVGKNQDWLMAFNSHSAEQDDKNNIKSEHSWGKRDTDQIPSTGAQPFDPSKLLTYYCPELATFYSINDSTKNNQGEITLPDPDVFNDNSRLNHNALSVPNTVETETNAGNTDLSLKDDVGISKGKTELGNAFGGVVASRVDYVDNKMDTESSEIIDTESTSKPSPLIAELTIANLRNFTKISNTTAESERTWCVETHQYYTSHKDEKRKKLPNINEVPDNRNDLSEATKSELENQTQSLPMKMKQRKRKWISDNSNKAQDPAPLSGKRIQLKRNRWSVSGPGDLESTMNYPKSNSAKSNTSIVSTGSSTVAQNKQSSKNGSPIKKFVVPINDETQQLELKTENLLPNMNILPTSFGKTNIDNNSESSKCSFCEDNILPKWPSTSPKDTEGFNCNSDFNKNGNLTNSVSASPLSSQNLVLNIRESDRSTLTKEIIGQNLGKSDIGLDKGQSTNESAKEDLDYEYDDCISLFAESIVITNVDQSINFMDGAKTSPCKTQNSSERSYEDIKDFAAYYNKNLEECNAAYEFGYETERNGYTTSNIIIPFDTKNSNNCLNFNNNSSNTIPVPQVNTQYSETEFSSAINPPISNLNSSSSMRGRLGIRQETQNAVSTFTSRIFWRHCFHILRFGYCKRKHCHFIHNLTPSLQNLDQKDLDYIVEVIAYSQINGFTHLIKNVYHQVVTQMDARNIIELFHKLYCKRQLNEHLVNCTVHALISTGMSLRNIFSNMALLLDENDSGPIEYLIEFIGEMTQPGTYWDTFRDFLIKIPPSGRRIARVIHELVDINKDKSHIEDVYRNFINKLSLNQVSMININLRNRLNSILMKNDIIHRNIQYSYTPVSTQNDSSNLMLETNVGRNINKELIEIPGIHSPDSTQYSDSGLLLSRTSQRSSLQGPANTSSLLISRDDSPRSMAADPNVFNQKRNAGIRSNPLVTKFSATSSSRTSEAEAEAVDLTSDSYKVHLIENLKEPQSVYRNRHWQFHLDMTIVKESLKHQDYEGVLKILNKYSNVVEKTLFTTSCYRMLHKNVIMSAYHMKNMIKLSVRMGVNKSLSQTLFYLGMYTMIELCDAGAWVIAYSLFKPLQATGLMENIAEYALISAEICIANGRPLKAFTILKQSNMFCTNPSKWLVTSNPNDERVRVMIINLLLDVLCQELPEQAFYIFTYLLGDQSRIYHPIDLTAYTDNLVTGILNGKCNDLVPEIAKIIIENNFSLSNSVFQSLVINLFKKDLKRCKQLYRYGTWLGVYPIVGLTVPLRILIKTNWMREEIYLAVLNFLETLSVEVGHAVDQIRPHQFSIHLVFELAPFKQQLPDSEDQICNSDELKMSKKLMKTVLQEEFYPPLKTGCKERERLMKLQSRTVVNYLKCMSALQ</sequence>
<feature type="region of interest" description="Disordered" evidence="1">
    <location>
        <begin position="1"/>
        <end position="25"/>
    </location>
</feature>
<feature type="compositionally biased region" description="Low complexity" evidence="1">
    <location>
        <begin position="109"/>
        <end position="120"/>
    </location>
</feature>
<dbReference type="GeneID" id="124295059"/>
<protein>
    <submittedName>
        <fullName evidence="3">Uncharacterized protein LOC124295059</fullName>
    </submittedName>
</protein>
<accession>A0ABM3GG12</accession>
<name>A0ABM3GG12_NEOLC</name>
<feature type="region of interest" description="Disordered" evidence="1">
    <location>
        <begin position="95"/>
        <end position="147"/>
    </location>
</feature>
<evidence type="ECO:0000313" key="3">
    <source>
        <dbReference type="RefSeq" id="XP_046599198.1"/>
    </source>
</evidence>
<feature type="compositionally biased region" description="Basic and acidic residues" evidence="1">
    <location>
        <begin position="14"/>
        <end position="24"/>
    </location>
</feature>
<evidence type="ECO:0000256" key="1">
    <source>
        <dbReference type="SAM" id="MobiDB-lite"/>
    </source>
</evidence>
<dbReference type="RefSeq" id="XP_046599198.1">
    <property type="nucleotide sequence ID" value="XM_046743242.1"/>
</dbReference>
<feature type="compositionally biased region" description="Basic and acidic residues" evidence="1">
    <location>
        <begin position="1244"/>
        <end position="1264"/>
    </location>
</feature>
<feature type="region of interest" description="Disordered" evidence="1">
    <location>
        <begin position="1428"/>
        <end position="1529"/>
    </location>
</feature>
<reference evidence="3" key="1">
    <citation type="submission" date="2025-08" db="UniProtKB">
        <authorList>
            <consortium name="RefSeq"/>
        </authorList>
    </citation>
    <scope>IDENTIFICATION</scope>
    <source>
        <tissue evidence="3">Thorax and Abdomen</tissue>
    </source>
</reference>
<feature type="region of interest" description="Disordered" evidence="1">
    <location>
        <begin position="1242"/>
        <end position="1272"/>
    </location>
</feature>
<evidence type="ECO:0000313" key="2">
    <source>
        <dbReference type="Proteomes" id="UP000829291"/>
    </source>
</evidence>
<feature type="compositionally biased region" description="Polar residues" evidence="1">
    <location>
        <begin position="1513"/>
        <end position="1529"/>
    </location>
</feature>
<feature type="compositionally biased region" description="Basic and acidic residues" evidence="1">
    <location>
        <begin position="95"/>
        <end position="104"/>
    </location>
</feature>
<dbReference type="Proteomes" id="UP000829291">
    <property type="component" value="Chromosome 6"/>
</dbReference>
<feature type="compositionally biased region" description="Polar residues" evidence="1">
    <location>
        <begin position="207"/>
        <end position="224"/>
    </location>
</feature>
<keyword evidence="2" id="KW-1185">Reference proteome</keyword>
<proteinExistence type="predicted"/>
<organism evidence="2 3">
    <name type="scientific">Neodiprion lecontei</name>
    <name type="common">Redheaded pine sawfly</name>
    <dbReference type="NCBI Taxonomy" id="441921"/>
    <lineage>
        <taxon>Eukaryota</taxon>
        <taxon>Metazoa</taxon>
        <taxon>Ecdysozoa</taxon>
        <taxon>Arthropoda</taxon>
        <taxon>Hexapoda</taxon>
        <taxon>Insecta</taxon>
        <taxon>Pterygota</taxon>
        <taxon>Neoptera</taxon>
        <taxon>Endopterygota</taxon>
        <taxon>Hymenoptera</taxon>
        <taxon>Tenthredinoidea</taxon>
        <taxon>Diprionidae</taxon>
        <taxon>Diprioninae</taxon>
        <taxon>Neodiprion</taxon>
    </lineage>
</organism>
<gene>
    <name evidence="3" type="primary">LOC124295059</name>
</gene>
<feature type="compositionally biased region" description="Basic and acidic residues" evidence="1">
    <location>
        <begin position="1445"/>
        <end position="1459"/>
    </location>
</feature>